<dbReference type="EMBL" id="JAKNSF020000181">
    <property type="protein sequence ID" value="KAK7708674.1"/>
    <property type="molecule type" value="Genomic_DNA"/>
</dbReference>
<reference evidence="2 3" key="1">
    <citation type="submission" date="2024-02" db="EMBL/GenBank/DDBJ databases">
        <title>De novo assembly and annotation of 12 fungi associated with fruit tree decline syndrome in Ontario, Canada.</title>
        <authorList>
            <person name="Sulman M."/>
            <person name="Ellouze W."/>
            <person name="Ilyukhin E."/>
        </authorList>
    </citation>
    <scope>NUCLEOTIDE SEQUENCE [LARGE SCALE GENOMIC DNA]</scope>
    <source>
        <strain evidence="2 3">M169</strain>
    </source>
</reference>
<sequence length="331" mass="36303">MEIKDARHLALHLINEACRSRGPNSPVMSFVRRWNISKLNFIITTNRHFIQDSSRSEVEKLLSSHLSKTLKLRAGTVATAGQPAETNAVALFSGRATPVNTKAENRPVKRGSQLRENTIKELASYLRRIGELVNAPDPAGDSHPATGSGDLGGSPETAAAERNAAAVGSDLPAEHANGPLLTLGRHQMGRELVRSLKELCGRNGGVRGKITCTGIPRVDLRSLRLRIPMPKKEDGIVLAVKYAGSEDIVTLLNANLTQFQYPMSSALIQRPHAKDIEQFVHGIQALPPTRSFAYYVRDALNNEFDEILETDDELQQLREAGTEMRGVNTTY</sequence>
<feature type="region of interest" description="Disordered" evidence="1">
    <location>
        <begin position="133"/>
        <end position="173"/>
    </location>
</feature>
<name>A0ABR1NNE4_DIAER</name>
<accession>A0ABR1NNE4</accession>
<dbReference type="Proteomes" id="UP001430848">
    <property type="component" value="Unassembled WGS sequence"/>
</dbReference>
<comment type="caution">
    <text evidence="2">The sequence shown here is derived from an EMBL/GenBank/DDBJ whole genome shotgun (WGS) entry which is preliminary data.</text>
</comment>
<proteinExistence type="predicted"/>
<protein>
    <submittedName>
        <fullName evidence="2">Uncharacterized protein</fullName>
    </submittedName>
</protein>
<evidence type="ECO:0000313" key="3">
    <source>
        <dbReference type="Proteomes" id="UP001430848"/>
    </source>
</evidence>
<evidence type="ECO:0000313" key="2">
    <source>
        <dbReference type="EMBL" id="KAK7708674.1"/>
    </source>
</evidence>
<organism evidence="2 3">
    <name type="scientific">Diaporthe eres</name>
    <name type="common">Phomopsis oblonga</name>
    <dbReference type="NCBI Taxonomy" id="83184"/>
    <lineage>
        <taxon>Eukaryota</taxon>
        <taxon>Fungi</taxon>
        <taxon>Dikarya</taxon>
        <taxon>Ascomycota</taxon>
        <taxon>Pezizomycotina</taxon>
        <taxon>Sordariomycetes</taxon>
        <taxon>Sordariomycetidae</taxon>
        <taxon>Diaporthales</taxon>
        <taxon>Diaporthaceae</taxon>
        <taxon>Diaporthe</taxon>
        <taxon>Diaporthe eres species complex</taxon>
    </lineage>
</organism>
<keyword evidence="3" id="KW-1185">Reference proteome</keyword>
<gene>
    <name evidence="2" type="ORF">SLS63_013444</name>
</gene>
<evidence type="ECO:0000256" key="1">
    <source>
        <dbReference type="SAM" id="MobiDB-lite"/>
    </source>
</evidence>